<keyword evidence="2" id="KW-1185">Reference proteome</keyword>
<dbReference type="Proteomes" id="UP000439780">
    <property type="component" value="Unassembled WGS sequence"/>
</dbReference>
<dbReference type="EMBL" id="WTYA01000001">
    <property type="protein sequence ID" value="MXP27580.1"/>
    <property type="molecule type" value="Genomic_DNA"/>
</dbReference>
<reference evidence="1 2" key="1">
    <citation type="submission" date="2019-12" db="EMBL/GenBank/DDBJ databases">
        <title>Genomic-based taxomic classification of the family Erythrobacteraceae.</title>
        <authorList>
            <person name="Xu L."/>
        </authorList>
    </citation>
    <scope>NUCLEOTIDE SEQUENCE [LARGE SCALE GENOMIC DNA]</scope>
    <source>
        <strain evidence="1 2">KEMB 9005-328</strain>
    </source>
</reference>
<accession>A0A845ABG0</accession>
<dbReference type="AlphaFoldDB" id="A0A845ABG0"/>
<gene>
    <name evidence="1" type="ORF">GRI58_01930</name>
</gene>
<sequence length="46" mass="5079">MSMAALNLMAAVGVLAVFLLVRFLAKRIDHGEARFDSETGKRIDDE</sequence>
<evidence type="ECO:0000313" key="2">
    <source>
        <dbReference type="Proteomes" id="UP000439780"/>
    </source>
</evidence>
<organism evidence="1 2">
    <name type="scientific">Qipengyuania algicida</name>
    <dbReference type="NCBI Taxonomy" id="1836209"/>
    <lineage>
        <taxon>Bacteria</taxon>
        <taxon>Pseudomonadati</taxon>
        <taxon>Pseudomonadota</taxon>
        <taxon>Alphaproteobacteria</taxon>
        <taxon>Sphingomonadales</taxon>
        <taxon>Erythrobacteraceae</taxon>
        <taxon>Qipengyuania</taxon>
    </lineage>
</organism>
<protein>
    <submittedName>
        <fullName evidence="1">Uncharacterized protein</fullName>
    </submittedName>
</protein>
<proteinExistence type="predicted"/>
<dbReference type="RefSeq" id="WP_160751855.1">
    <property type="nucleotide sequence ID" value="NZ_WTYA01000001.1"/>
</dbReference>
<evidence type="ECO:0000313" key="1">
    <source>
        <dbReference type="EMBL" id="MXP27580.1"/>
    </source>
</evidence>
<name>A0A845ABG0_9SPHN</name>
<comment type="caution">
    <text evidence="1">The sequence shown here is derived from an EMBL/GenBank/DDBJ whole genome shotgun (WGS) entry which is preliminary data.</text>
</comment>